<dbReference type="EC" id="3.1.4.11" evidence="5 23"/>
<keyword evidence="8" id="KW-1052">Target cell membrane</keyword>
<dbReference type="InterPro" id="IPR023578">
    <property type="entry name" value="Ras_GEF_dom_sf"/>
</dbReference>
<dbReference type="GO" id="GO:0048015">
    <property type="term" value="P:phosphatidylinositol-mediated signaling"/>
    <property type="evidence" value="ECO:0007669"/>
    <property type="project" value="TreeGrafter"/>
</dbReference>
<dbReference type="Pfam" id="PF00373">
    <property type="entry name" value="FERM_M"/>
    <property type="match status" value="1"/>
</dbReference>
<dbReference type="PROSITE" id="PS50297">
    <property type="entry name" value="ANK_REP_REGION"/>
    <property type="match status" value="2"/>
</dbReference>
<keyword evidence="14 23" id="KW-0442">Lipid degradation</keyword>
<feature type="compositionally biased region" description="Polar residues" evidence="24">
    <location>
        <begin position="2211"/>
        <end position="2221"/>
    </location>
</feature>
<evidence type="ECO:0000256" key="6">
    <source>
        <dbReference type="ARBA" id="ARBA00022483"/>
    </source>
</evidence>
<evidence type="ECO:0000256" key="22">
    <source>
        <dbReference type="PROSITE-ProRule" id="PRU00168"/>
    </source>
</evidence>
<evidence type="ECO:0000256" key="15">
    <source>
        <dbReference type="ARBA" id="ARBA00023028"/>
    </source>
</evidence>
<dbReference type="InterPro" id="IPR001192">
    <property type="entry name" value="PI-PLC_fam"/>
</dbReference>
<evidence type="ECO:0000256" key="7">
    <source>
        <dbReference type="ARBA" id="ARBA00022525"/>
    </source>
</evidence>
<evidence type="ECO:0000256" key="21">
    <source>
        <dbReference type="PROSITE-ProRule" id="PRU00023"/>
    </source>
</evidence>
<dbReference type="PROSITE" id="PS50007">
    <property type="entry name" value="PIPLC_X_DOMAIN"/>
    <property type="match status" value="1"/>
</dbReference>
<organism evidence="26 27">
    <name type="scientific">Argiope bruennichi</name>
    <name type="common">Wasp spider</name>
    <name type="synonym">Aranea bruennichi</name>
    <dbReference type="NCBI Taxonomy" id="94029"/>
    <lineage>
        <taxon>Eukaryota</taxon>
        <taxon>Metazoa</taxon>
        <taxon>Ecdysozoa</taxon>
        <taxon>Arthropoda</taxon>
        <taxon>Chelicerata</taxon>
        <taxon>Arachnida</taxon>
        <taxon>Araneae</taxon>
        <taxon>Araneomorphae</taxon>
        <taxon>Entelegynae</taxon>
        <taxon>Araneoidea</taxon>
        <taxon>Araneidae</taxon>
        <taxon>Argiope</taxon>
    </lineage>
</organism>
<evidence type="ECO:0000256" key="4">
    <source>
        <dbReference type="ARBA" id="ARBA00004613"/>
    </source>
</evidence>
<dbReference type="SMART" id="SM00148">
    <property type="entry name" value="PLCXc"/>
    <property type="match status" value="1"/>
</dbReference>
<gene>
    <name evidence="26" type="ORF">HNY73_021032</name>
</gene>
<dbReference type="GO" id="GO:0044218">
    <property type="term" value="C:other organism cell membrane"/>
    <property type="evidence" value="ECO:0007669"/>
    <property type="project" value="UniProtKB-KW"/>
</dbReference>
<comment type="catalytic activity">
    <reaction evidence="2 23">
        <text>a 1,2-diacyl-sn-glycero-3-phospho-(1D-myo-inositol-4,5-bisphosphate) + H2O = 1D-myo-inositol 1,4,5-trisphosphate + a 1,2-diacyl-sn-glycerol + H(+)</text>
        <dbReference type="Rhea" id="RHEA:33179"/>
        <dbReference type="ChEBI" id="CHEBI:15377"/>
        <dbReference type="ChEBI" id="CHEBI:15378"/>
        <dbReference type="ChEBI" id="CHEBI:17815"/>
        <dbReference type="ChEBI" id="CHEBI:58456"/>
        <dbReference type="ChEBI" id="CHEBI:203600"/>
        <dbReference type="EC" id="3.1.4.11"/>
    </reaction>
</comment>
<dbReference type="GO" id="GO:0004435">
    <property type="term" value="F:phosphatidylinositol-4,5-bisphosphate phospholipase C activity"/>
    <property type="evidence" value="ECO:0007669"/>
    <property type="project" value="UniProtKB-EC"/>
</dbReference>
<dbReference type="GO" id="GO:0090729">
    <property type="term" value="F:toxin activity"/>
    <property type="evidence" value="ECO:0007669"/>
    <property type="project" value="UniProtKB-KW"/>
</dbReference>
<comment type="catalytic activity">
    <reaction evidence="1">
        <text>an N-(acyl)-sphingosylphosphoethanolamine = an N-(acyl)-sphingosyl-1,3-cyclic phosphate + ethanolamine</text>
        <dbReference type="Rhea" id="RHEA:60648"/>
        <dbReference type="ChEBI" id="CHEBI:57603"/>
        <dbReference type="ChEBI" id="CHEBI:143891"/>
        <dbReference type="ChEBI" id="CHEBI:143892"/>
    </reaction>
</comment>
<feature type="region of interest" description="Disordered" evidence="24">
    <location>
        <begin position="387"/>
        <end position="452"/>
    </location>
</feature>
<evidence type="ECO:0000259" key="25">
    <source>
        <dbReference type="PROSITE" id="PS50009"/>
    </source>
</evidence>
<evidence type="ECO:0000256" key="23">
    <source>
        <dbReference type="RuleBase" id="RU361133"/>
    </source>
</evidence>
<dbReference type="Pfam" id="PF12796">
    <property type="entry name" value="Ank_2"/>
    <property type="match status" value="1"/>
</dbReference>
<keyword evidence="16 23" id="KW-0443">Lipid metabolism</keyword>
<feature type="compositionally biased region" description="Polar residues" evidence="24">
    <location>
        <begin position="434"/>
        <end position="449"/>
    </location>
</feature>
<feature type="compositionally biased region" description="Basic and acidic residues" evidence="24">
    <location>
        <begin position="840"/>
        <end position="849"/>
    </location>
</feature>
<evidence type="ECO:0000256" key="9">
    <source>
        <dbReference type="ARBA" id="ARBA00022656"/>
    </source>
</evidence>
<feature type="domain" description="Ras-GEF" evidence="25">
    <location>
        <begin position="1346"/>
        <end position="1603"/>
    </location>
</feature>
<dbReference type="SUPFAM" id="SSF51695">
    <property type="entry name" value="PLC-like phosphodiesterases"/>
    <property type="match status" value="1"/>
</dbReference>
<keyword evidence="22" id="KW-0344">Guanine-nucleotide releasing factor</keyword>
<dbReference type="GO" id="GO:0016042">
    <property type="term" value="P:lipid catabolic process"/>
    <property type="evidence" value="ECO:0007669"/>
    <property type="project" value="UniProtKB-KW"/>
</dbReference>
<dbReference type="Pfam" id="PF00388">
    <property type="entry name" value="PI-PLC-X"/>
    <property type="match status" value="1"/>
</dbReference>
<evidence type="ECO:0000256" key="24">
    <source>
        <dbReference type="SAM" id="MobiDB-lite"/>
    </source>
</evidence>
<evidence type="ECO:0000256" key="1">
    <source>
        <dbReference type="ARBA" id="ARBA00000110"/>
    </source>
</evidence>
<dbReference type="PRINTS" id="PR00390">
    <property type="entry name" value="PHPHLIPASEC"/>
</dbReference>
<dbReference type="InterPro" id="IPR001895">
    <property type="entry name" value="RASGEF_cat_dom"/>
</dbReference>
<dbReference type="Gene3D" id="3.20.20.190">
    <property type="entry name" value="Phosphatidylinositol (PI) phosphodiesterase"/>
    <property type="match status" value="1"/>
</dbReference>
<evidence type="ECO:0000256" key="20">
    <source>
        <dbReference type="ARBA" id="ARBA00023298"/>
    </source>
</evidence>
<feature type="compositionally biased region" description="Acidic residues" evidence="24">
    <location>
        <begin position="2151"/>
        <end position="2177"/>
    </location>
</feature>
<dbReference type="SMART" id="SM00147">
    <property type="entry name" value="RasGEF"/>
    <property type="match status" value="1"/>
</dbReference>
<dbReference type="SUPFAM" id="SSF48403">
    <property type="entry name" value="Ankyrin repeat"/>
    <property type="match status" value="1"/>
</dbReference>
<keyword evidence="20" id="KW-1053">Target membrane</keyword>
<dbReference type="GO" id="GO:0046488">
    <property type="term" value="P:phosphatidylinositol metabolic process"/>
    <property type="evidence" value="ECO:0007669"/>
    <property type="project" value="TreeGrafter"/>
</dbReference>
<comment type="caution">
    <text evidence="26">The sequence shown here is derived from an EMBL/GenBank/DDBJ whole genome shotgun (WGS) entry which is preliminary data.</text>
</comment>
<evidence type="ECO:0000256" key="8">
    <source>
        <dbReference type="ARBA" id="ARBA00022537"/>
    </source>
</evidence>
<feature type="region of interest" description="Disordered" evidence="24">
    <location>
        <begin position="1876"/>
        <end position="1946"/>
    </location>
</feature>
<dbReference type="InterPro" id="IPR036770">
    <property type="entry name" value="Ankyrin_rpt-contain_sf"/>
</dbReference>
<dbReference type="GO" id="GO:0005576">
    <property type="term" value="C:extracellular region"/>
    <property type="evidence" value="ECO:0007669"/>
    <property type="project" value="UniProtKB-SubCell"/>
</dbReference>
<dbReference type="FunFam" id="3.20.20.190:FF:000084">
    <property type="match status" value="1"/>
</dbReference>
<keyword evidence="8" id="KW-0472">Membrane</keyword>
<feature type="region of interest" description="Disordered" evidence="24">
    <location>
        <begin position="1577"/>
        <end position="1604"/>
    </location>
</feature>
<feature type="repeat" description="ANK" evidence="21">
    <location>
        <begin position="255"/>
        <end position="287"/>
    </location>
</feature>
<reference evidence="26" key="2">
    <citation type="submission" date="2020-06" db="EMBL/GenBank/DDBJ databases">
        <authorList>
            <person name="Sheffer M."/>
        </authorList>
    </citation>
    <scope>NUCLEOTIDE SEQUENCE</scope>
</reference>
<dbReference type="GO" id="GO:0006887">
    <property type="term" value="P:exocytosis"/>
    <property type="evidence" value="ECO:0007669"/>
    <property type="project" value="UniProtKB-KW"/>
</dbReference>
<keyword evidence="12 23" id="KW-0378">Hydrolase</keyword>
<keyword evidence="11" id="KW-0479">Metal-binding</keyword>
<keyword evidence="21" id="KW-0040">ANK repeat</keyword>
<keyword evidence="6" id="KW-0268">Exocytosis</keyword>
<evidence type="ECO:0000256" key="17">
    <source>
        <dbReference type="ARBA" id="ARBA00023157"/>
    </source>
</evidence>
<dbReference type="InterPro" id="IPR000909">
    <property type="entry name" value="PLipase_C_PInositol-sp_X_dom"/>
</dbReference>
<evidence type="ECO:0000313" key="27">
    <source>
        <dbReference type="Proteomes" id="UP000807504"/>
    </source>
</evidence>
<comment type="subcellular location">
    <subcellularLocation>
        <location evidence="4">Secreted</location>
    </subcellularLocation>
    <subcellularLocation>
        <location evidence="3">Target cell membrane</location>
    </subcellularLocation>
</comment>
<feature type="compositionally biased region" description="Polar residues" evidence="24">
    <location>
        <begin position="1927"/>
        <end position="1936"/>
    </location>
</feature>
<dbReference type="InterPro" id="IPR017946">
    <property type="entry name" value="PLC-like_Pdiesterase_TIM-brl"/>
</dbReference>
<keyword evidence="17" id="KW-1015">Disulfide bond</keyword>
<feature type="compositionally biased region" description="Basic and acidic residues" evidence="24">
    <location>
        <begin position="393"/>
        <end position="403"/>
    </location>
</feature>
<dbReference type="SUPFAM" id="SSF48366">
    <property type="entry name" value="Ras GEF"/>
    <property type="match status" value="1"/>
</dbReference>
<dbReference type="Pfam" id="PF00023">
    <property type="entry name" value="Ank"/>
    <property type="match status" value="1"/>
</dbReference>
<evidence type="ECO:0000256" key="16">
    <source>
        <dbReference type="ARBA" id="ARBA00023098"/>
    </source>
</evidence>
<feature type="repeat" description="ANK" evidence="21">
    <location>
        <begin position="288"/>
        <end position="322"/>
    </location>
</feature>
<feature type="compositionally biased region" description="Basic and acidic residues" evidence="24">
    <location>
        <begin position="1100"/>
        <end position="1126"/>
    </location>
</feature>
<reference evidence="26" key="1">
    <citation type="journal article" date="2020" name="bioRxiv">
        <title>Chromosome-level reference genome of the European wasp spider Argiope bruennichi: a resource for studies on range expansion and evolutionary adaptation.</title>
        <authorList>
            <person name="Sheffer M.M."/>
            <person name="Hoppe A."/>
            <person name="Krehenwinkel H."/>
            <person name="Uhl G."/>
            <person name="Kuss A.W."/>
            <person name="Jensen L."/>
            <person name="Jensen C."/>
            <person name="Gillespie R.G."/>
            <person name="Hoff K.J."/>
            <person name="Prost S."/>
        </authorList>
    </citation>
    <scope>NUCLEOTIDE SEQUENCE</scope>
</reference>
<dbReference type="GO" id="GO:0007186">
    <property type="term" value="P:G protein-coupled receptor signaling pathway"/>
    <property type="evidence" value="ECO:0007669"/>
    <property type="project" value="TreeGrafter"/>
</dbReference>
<dbReference type="PROSITE" id="PS50088">
    <property type="entry name" value="ANK_REPEAT"/>
    <property type="match status" value="2"/>
</dbReference>
<evidence type="ECO:0000256" key="19">
    <source>
        <dbReference type="ARBA" id="ARBA00023239"/>
    </source>
</evidence>
<dbReference type="Pfam" id="PF00617">
    <property type="entry name" value="RasGEF"/>
    <property type="match status" value="1"/>
</dbReference>
<feature type="compositionally biased region" description="Polar residues" evidence="24">
    <location>
        <begin position="2182"/>
        <end position="2203"/>
    </location>
</feature>
<dbReference type="Gene3D" id="1.10.840.10">
    <property type="entry name" value="Ras guanine-nucleotide exchange factors catalytic domain"/>
    <property type="match status" value="1"/>
</dbReference>
<sequence length="2361" mass="265670">MFLLLSSRLECQRRIQDKTGDVPLQRGVFSAGFSTSSEGAMRSDDDAQIPEQHRITVDEEKEAQVTVHAAPSISCGCSCSPSCHSLASSINDLSFEAEQLDRAIRANDTQVVRRMLEIHHGSLLLDKSSEGSQDFPFLRDLSPSLDHEPPRPPIFVNALHLSVECNSLDVARLLLKYGMDPNEAGIPPSSVEVWRRGSCNSNNFLSPCTFKYPPSSKKHLLTSRQCLDLQLRTVYISSDDKRVYYDDHYTRENLYALAPLFLAVAVGNATMVHLLLKYGANPRVQDGHGVTPLHLATCQNKVSWSCIRLLLERGAKINMPNNQGVCPHQLLDSSDLNLMQKSLVEDAFSCFLAHPVSRVEGEESFLSTGNSFRNYFLLRRFQEGKSASRQSSKVKDVDEETSHQESLPRNSLENSSHTEDEVSDMLDCTDQRRCSSTKSKGRTRTPSEPSETRVSRAEVNLYVLTKMASNDECLLPLLTNFHFHLPAIIELTDNVSGQRLHKPTAVFLEQLLKTTYQNFKATHQTHALCLLLRVAVGCLRAGQSLQYSGLLLINKVIDTLVVHALPLDSNGETPRIDGPSSILSGTCTQLLLNALNNGITLQKRGVGIRLHCTPSHRWRDCSYHCLQILSGRALLYCCHLESIQSKLMEDAHLKILVSALDATHDPQLLCLVLQAVCILSMNPAFHRALSRSGPPDSRDPLLLPFGRWFKPQNHPKTQYARVFKPQKGTQDPHDTDVTHDSPEDDYIRRTSLTPTTKSSASLEYLTLHMLKDIQKKMRMTDPWDTLRRGSEDSFSYYLTALPMFVHPIILFRLLKHRLLTSLRRNAGENRSRASSAGNEESLRLRRHNDSSPNLQVGRSGLTFLTPLQIPPSTQSDCSASPSPSFKSKKTFRFCSLRRKKSVNEGAFNSSHSDTSEADIVAFQRELQNLPTYHSKKQSECLLRPRSCSVPRVTLDSSPITRSATTEGSYTLGDWACSELSTRAQMPSEERALFRLLLEWGQMSPDDLLLDNRKEVEEFLDAVGNIGEQYRRWINDIRNAFRMQENDSDTEEKQAEAIRREYETLQRLVVSGDLPCSKEEAALLAGIQLRIEETWPSAGKEADQRLKLRPITEDAKETTSESQDEKSGFNNAVSKSTAILRNWMSSNGSKDNNVLEDCVAPMYRTTKNMGKAIKDQKRKLFHSRVYENELHLKKLYIQNCKRLPAYGCRVYQVKERTKKKVNRLLGIGVEKCVLLDSKSLLLTKSQFTSDLEQWRTGGGRSHDQIVLEFRGTKWSFIATSPGSLRSISTELWEVMQDLNAHFLDDHLIASRQDIDNEIRKSLVQKQGLERSTVYKRELESLQNILHFPEVVALQLTEVEYDLFFKVAPIHYVRQVTLHLSRDGINENAVKSLVKRFQEISSWVTHIIVSQPTHEDRKAVLSCILRIATTCWNLNNFNTAMEILAGLKSEKLKPFWLSLPEKDNIPCLEMLTNALLTPKLSPEYCSAVERALSSPHSRVIPFFGTFLREIKDILRGTPSLVVLAPGDVNELQFISDNCGEDHFFSRIGVGGLINLEKIRKTHAVLREIQAFHDHAEARNKVQIEEVPPDERESADTDEDESLYEVQSSPHDPFVSLFPVSSKCESYQLLQFLHHGCTVIHWDEDMSRSALVFLRLERNNGTITWARPPWSSLKGTGPLDYNLISSDYDPISPGFLLKYETSDISYNSIEEGFLDLSSVKEVTMVPCESNNVTKRHGIPDDVEKSCLRLHYGSSLSDNRYLEMVAPMMVTKLWLKGIEFVIGELKKQKTLSDRRISWLKEKYLYLYFEDLVCCGPTPADAIQVFGGRKWTLGSVGSSSSMDTSGFKRVASFGVSTGKLRKKKSQTSLAAIRDCSPKSQSSLTSEILGEYSRRSPSLRTKRSHLKSTDASDDTEFPSTPGFSSNHRDRSRIFSSSPNQGEESPPLTCGPAITHSSQLDFTQFTELFRSFLTMNQPLSHYFIASSHNTYLTGHQLKGESSVELYSQVLLTGCRCVELDCWDGDDGMPVIYHGHTLTTKIPFKSVVDAINRSAFVTSSYPVILSIENHCSLQQQAKMAQIFTSTFGERLVTRFLFESDFGDDPQLPSPNQLQYRVLIKNKKMRVAITPALPTKTRQGKLGGGRTNSIISTASTGSFNDEDDDDYEDDEDDEYIIDENFPEVEQDDRQSSGTVSKSVSLTVRTESLSSQEESYRDKPQNVQSKMTSAPSEADDDKNKKSSSQIAPELSDLVVYCQAIKFRGFVQGNCSPTNSVKVKKMSSRRNLLASSGASSLPGTPPTSYVDAKTEQAYLKRAQAPCFQVSSVNENTAKKLCKRHPLTLMAYPFLISDLYTRSFSFFEYIANPSCSS</sequence>
<keyword evidence="7" id="KW-0964">Secreted</keyword>
<evidence type="ECO:0000256" key="3">
    <source>
        <dbReference type="ARBA" id="ARBA00004175"/>
    </source>
</evidence>
<dbReference type="Gene3D" id="1.25.40.20">
    <property type="entry name" value="Ankyrin repeat-containing domain"/>
    <property type="match status" value="1"/>
</dbReference>
<dbReference type="PANTHER" id="PTHR10336">
    <property type="entry name" value="PHOSPHOINOSITIDE-SPECIFIC PHOSPHOLIPASE C FAMILY PROTEIN"/>
    <property type="match status" value="1"/>
</dbReference>
<dbReference type="GO" id="GO:0005085">
    <property type="term" value="F:guanyl-nucleotide exchange factor activity"/>
    <property type="evidence" value="ECO:0007669"/>
    <property type="project" value="UniProtKB-KW"/>
</dbReference>
<evidence type="ECO:0000256" key="13">
    <source>
        <dbReference type="ARBA" id="ARBA00022842"/>
    </source>
</evidence>
<feature type="region of interest" description="Disordered" evidence="24">
    <location>
        <begin position="724"/>
        <end position="748"/>
    </location>
</feature>
<feature type="compositionally biased region" description="Polar residues" evidence="24">
    <location>
        <begin position="2138"/>
        <end position="2150"/>
    </location>
</feature>
<keyword evidence="19" id="KW-0456">Lyase</keyword>
<evidence type="ECO:0000256" key="2">
    <source>
        <dbReference type="ARBA" id="ARBA00001195"/>
    </source>
</evidence>
<dbReference type="PROSITE" id="PS50009">
    <property type="entry name" value="RASGEF_CAT"/>
    <property type="match status" value="1"/>
</dbReference>
<dbReference type="EMBL" id="JABXBU010002230">
    <property type="protein sequence ID" value="KAF8768186.1"/>
    <property type="molecule type" value="Genomic_DNA"/>
</dbReference>
<feature type="region of interest" description="Disordered" evidence="24">
    <location>
        <begin position="1100"/>
        <end position="1129"/>
    </location>
</feature>
<accession>A0A8T0EA04</accession>
<feature type="compositionally biased region" description="Basic and acidic residues" evidence="24">
    <location>
        <begin position="730"/>
        <end position="748"/>
    </location>
</feature>
<proteinExistence type="predicted"/>
<evidence type="ECO:0000256" key="12">
    <source>
        <dbReference type="ARBA" id="ARBA00022801"/>
    </source>
</evidence>
<evidence type="ECO:0000256" key="18">
    <source>
        <dbReference type="ARBA" id="ARBA00023224"/>
    </source>
</evidence>
<dbReference type="InterPro" id="IPR019748">
    <property type="entry name" value="FERM_central"/>
</dbReference>
<evidence type="ECO:0000256" key="11">
    <source>
        <dbReference type="ARBA" id="ARBA00022723"/>
    </source>
</evidence>
<keyword evidence="27" id="KW-1185">Reference proteome</keyword>
<keyword evidence="18" id="KW-0807">Transducer</keyword>
<evidence type="ECO:0000256" key="10">
    <source>
        <dbReference type="ARBA" id="ARBA00022699"/>
    </source>
</evidence>
<dbReference type="PANTHER" id="PTHR10336:SF6">
    <property type="entry name" value="1-PHOSPHATIDYLINOSITOL 4,5-BISPHOSPHATE PHOSPHODIESTERASE EPSILON-1"/>
    <property type="match status" value="1"/>
</dbReference>
<dbReference type="SMART" id="SM00248">
    <property type="entry name" value="ANK"/>
    <property type="match status" value="3"/>
</dbReference>
<dbReference type="InterPro" id="IPR036964">
    <property type="entry name" value="RASGEF_cat_dom_sf"/>
</dbReference>
<evidence type="ECO:0000256" key="5">
    <source>
        <dbReference type="ARBA" id="ARBA00012368"/>
    </source>
</evidence>
<keyword evidence="15" id="KW-0638">Presynaptic neurotoxin</keyword>
<keyword evidence="9" id="KW-0800">Toxin</keyword>
<evidence type="ECO:0000313" key="26">
    <source>
        <dbReference type="EMBL" id="KAF8768186.1"/>
    </source>
</evidence>
<protein>
    <recommendedName>
        <fullName evidence="5 23">Phosphoinositide phospholipase C</fullName>
        <ecNumber evidence="5 23">3.1.4.11</ecNumber>
    </recommendedName>
</protein>
<evidence type="ECO:0000256" key="14">
    <source>
        <dbReference type="ARBA" id="ARBA00022963"/>
    </source>
</evidence>
<dbReference type="GO" id="GO:0046872">
    <property type="term" value="F:metal ion binding"/>
    <property type="evidence" value="ECO:0007669"/>
    <property type="project" value="UniProtKB-KW"/>
</dbReference>
<name>A0A8T0EA04_ARGBR</name>
<feature type="region of interest" description="Disordered" evidence="24">
    <location>
        <begin position="826"/>
        <end position="856"/>
    </location>
</feature>
<keyword evidence="13" id="KW-0460">Magnesium</keyword>
<feature type="compositionally biased region" description="Polar residues" evidence="24">
    <location>
        <begin position="404"/>
        <end position="415"/>
    </location>
</feature>
<dbReference type="GO" id="GO:0007265">
    <property type="term" value="P:Ras protein signal transduction"/>
    <property type="evidence" value="ECO:0007669"/>
    <property type="project" value="TreeGrafter"/>
</dbReference>
<dbReference type="Proteomes" id="UP000807504">
    <property type="component" value="Unassembled WGS sequence"/>
</dbReference>
<feature type="compositionally biased region" description="Basic and acidic residues" evidence="24">
    <location>
        <begin position="1577"/>
        <end position="1592"/>
    </location>
</feature>
<dbReference type="GO" id="GO:0016829">
    <property type="term" value="F:lyase activity"/>
    <property type="evidence" value="ECO:0007669"/>
    <property type="project" value="UniProtKB-KW"/>
</dbReference>
<dbReference type="CDD" id="cd14473">
    <property type="entry name" value="FERM_B-lobe"/>
    <property type="match status" value="1"/>
</dbReference>
<feature type="region of interest" description="Disordered" evidence="24">
    <location>
        <begin position="2121"/>
        <end position="2235"/>
    </location>
</feature>
<dbReference type="GO" id="GO:0044231">
    <property type="term" value="C:host cell presynaptic membrane"/>
    <property type="evidence" value="ECO:0007669"/>
    <property type="project" value="UniProtKB-KW"/>
</dbReference>
<keyword evidence="10" id="KW-0528">Neurotoxin</keyword>
<dbReference type="InterPro" id="IPR002110">
    <property type="entry name" value="Ankyrin_rpt"/>
</dbReference>
<dbReference type="GO" id="GO:0051209">
    <property type="term" value="P:release of sequestered calcium ion into cytosol"/>
    <property type="evidence" value="ECO:0007669"/>
    <property type="project" value="TreeGrafter"/>
</dbReference>